<protein>
    <recommendedName>
        <fullName evidence="3">Outer membrane protein beta-barrel domain-containing protein</fullName>
    </recommendedName>
</protein>
<dbReference type="EMBL" id="MQUB01000001">
    <property type="protein sequence ID" value="PQB05462.1"/>
    <property type="molecule type" value="Genomic_DNA"/>
</dbReference>
<dbReference type="Proteomes" id="UP000239800">
    <property type="component" value="Unassembled WGS sequence"/>
</dbReference>
<reference evidence="1 2" key="1">
    <citation type="submission" date="2016-11" db="EMBL/GenBank/DDBJ databases">
        <title>Trade-off between light-utilization and light-protection in marine flavobacteria.</title>
        <authorList>
            <person name="Kumagai Y."/>
        </authorList>
    </citation>
    <scope>NUCLEOTIDE SEQUENCE [LARGE SCALE GENOMIC DNA]</scope>
    <source>
        <strain evidence="1 2">NBRC 107741</strain>
    </source>
</reference>
<keyword evidence="2" id="KW-1185">Reference proteome</keyword>
<gene>
    <name evidence="1" type="ORF">BST85_11600</name>
</gene>
<evidence type="ECO:0008006" key="3">
    <source>
        <dbReference type="Google" id="ProtNLM"/>
    </source>
</evidence>
<evidence type="ECO:0000313" key="1">
    <source>
        <dbReference type="EMBL" id="PQB05462.1"/>
    </source>
</evidence>
<organism evidence="1 2">
    <name type="scientific">Aureitalea marina</name>
    <dbReference type="NCBI Taxonomy" id="930804"/>
    <lineage>
        <taxon>Bacteria</taxon>
        <taxon>Pseudomonadati</taxon>
        <taxon>Bacteroidota</taxon>
        <taxon>Flavobacteriia</taxon>
        <taxon>Flavobacteriales</taxon>
        <taxon>Flavobacteriaceae</taxon>
        <taxon>Aureitalea</taxon>
    </lineage>
</organism>
<proteinExistence type="predicted"/>
<evidence type="ECO:0000313" key="2">
    <source>
        <dbReference type="Proteomes" id="UP000239800"/>
    </source>
</evidence>
<sequence>MFSTVLVYGQYRDNEYSYLGVSGGVSLFDINTSDLATKQGTSFVGTLSNRGAFYNAFDLVWEIGFVQSKIDILANSASGNGEEYVGYNMQSGQVKLLGSYNIILERLSLEFGPVLNLNGKLNLDEDDQKNLVIAGYNNMTAEDIRDITNVNFRLQAGITGGIRHVRLSAQYQYGVTNMLNNLNDDGLEVDNLKGNSSTILLMAVVYF</sequence>
<name>A0A2S7KS54_9FLAO</name>
<dbReference type="AlphaFoldDB" id="A0A2S7KS54"/>
<comment type="caution">
    <text evidence="1">The sequence shown here is derived from an EMBL/GenBank/DDBJ whole genome shotgun (WGS) entry which is preliminary data.</text>
</comment>
<accession>A0A2S7KS54</accession>